<evidence type="ECO:0000313" key="4">
    <source>
        <dbReference type="Proteomes" id="UP001419268"/>
    </source>
</evidence>
<protein>
    <recommendedName>
        <fullName evidence="2">Serine aminopeptidase S33 domain-containing protein</fullName>
    </recommendedName>
</protein>
<comment type="caution">
    <text evidence="3">The sequence shown here is derived from an EMBL/GenBank/DDBJ whole genome shotgun (WGS) entry which is preliminary data.</text>
</comment>
<feature type="compositionally biased region" description="Basic and acidic residues" evidence="1">
    <location>
        <begin position="86"/>
        <end position="99"/>
    </location>
</feature>
<dbReference type="InterPro" id="IPR013078">
    <property type="entry name" value="His_Pase_superF_clade-1"/>
</dbReference>
<reference evidence="3 4" key="1">
    <citation type="submission" date="2024-01" db="EMBL/GenBank/DDBJ databases">
        <title>Genome assemblies of Stephania.</title>
        <authorList>
            <person name="Yang L."/>
        </authorList>
    </citation>
    <scope>NUCLEOTIDE SEQUENCE [LARGE SCALE GENOMIC DNA]</scope>
    <source>
        <strain evidence="3">JXDWG</strain>
        <tissue evidence="3">Leaf</tissue>
    </source>
</reference>
<proteinExistence type="predicted"/>
<dbReference type="SUPFAM" id="SSF53254">
    <property type="entry name" value="Phosphoglycerate mutase-like"/>
    <property type="match status" value="1"/>
</dbReference>
<evidence type="ECO:0000256" key="1">
    <source>
        <dbReference type="SAM" id="MobiDB-lite"/>
    </source>
</evidence>
<dbReference type="SUPFAM" id="SSF53474">
    <property type="entry name" value="alpha/beta-Hydrolases"/>
    <property type="match status" value="1"/>
</dbReference>
<name>A0AAP0PAV0_9MAGN</name>
<feature type="compositionally biased region" description="Basic and acidic residues" evidence="1">
    <location>
        <begin position="933"/>
        <end position="959"/>
    </location>
</feature>
<dbReference type="PANTHER" id="PTHR43358:SF1">
    <property type="entry name" value="ALPHA_BETA-HYDROLASES SUPERFAMILY PROTEIN"/>
    <property type="match status" value="1"/>
</dbReference>
<accession>A0AAP0PAV0</accession>
<dbReference type="AlphaFoldDB" id="A0AAP0PAV0"/>
<evidence type="ECO:0000259" key="2">
    <source>
        <dbReference type="Pfam" id="PF12146"/>
    </source>
</evidence>
<dbReference type="InterPro" id="IPR029058">
    <property type="entry name" value="AB_hydrolase_fold"/>
</dbReference>
<dbReference type="InterPro" id="IPR029033">
    <property type="entry name" value="His_PPase_superfam"/>
</dbReference>
<gene>
    <name evidence="3" type="ORF">Scep_013638</name>
</gene>
<feature type="region of interest" description="Disordered" evidence="1">
    <location>
        <begin position="75"/>
        <end position="99"/>
    </location>
</feature>
<dbReference type="SMART" id="SM00855">
    <property type="entry name" value="PGAM"/>
    <property type="match status" value="1"/>
</dbReference>
<dbReference type="PANTHER" id="PTHR43358">
    <property type="entry name" value="ALPHA/BETA-HYDROLASE"/>
    <property type="match status" value="1"/>
</dbReference>
<dbReference type="CDD" id="cd07067">
    <property type="entry name" value="HP_PGM_like"/>
    <property type="match status" value="1"/>
</dbReference>
<dbReference type="Pfam" id="PF12146">
    <property type="entry name" value="Hydrolase_4"/>
    <property type="match status" value="1"/>
</dbReference>
<feature type="region of interest" description="Disordered" evidence="1">
    <location>
        <begin position="881"/>
        <end position="959"/>
    </location>
</feature>
<feature type="domain" description="Serine aminopeptidase S33" evidence="2">
    <location>
        <begin position="408"/>
        <end position="511"/>
    </location>
</feature>
<dbReference type="InterPro" id="IPR052920">
    <property type="entry name" value="DNA-binding_regulatory"/>
</dbReference>
<dbReference type="Proteomes" id="UP001419268">
    <property type="component" value="Unassembled WGS sequence"/>
</dbReference>
<sequence>MLMMMKADVSLSFSKSPPPFRPDFCFTTHSLAMHMHKKKTNNTTTTITVQIKNNQQQQQQESLAARRLILLRHAHSSSQQQQHHPSLKDHDRPLTKAGRTDAAKVSKILQQMGWIPQLILSSDSARTRETLKIMQDHVHALLDAIVYFIPSFYSIAAMDGQTADHLQRVICEHARDPDIHTVMCMGHNRGWEEAASMFSGSSVELKTCNAALLEASGKSWEETFAMVGFGGWKLQGIVKPDAAILQDFYFTKAAAAEIGQSSYGDKIGTLTAESLRLEGITCWYVSAHKVAMGTCQGPVWLRRWLWTVVAEMELDEFNFGRSTERERVSALAHPSSEKSFWRSRLRSRSGEGDGLTTILINIYGNQISLLQAANTKDKTWRQLTNARGHTLQCTHYTPSPIPHDTPLPCVIYCHGNSGCRADANEAAAMLLPSNITVFTLDFSGSGLSDGEYVSLGWHEKDDLKIVVSYLRSNKQVSCIGLWGRSMGAVTSLLYGAEDPSIAGMVLDSAFSNLFDLMMELVDVYKIRLPKNHIVFNDVFEDIELVLNSIWVHEITESPRPFFDSSLGLHVYLFYPYTMDNSKREQSPLQEGVVNPARKYCHVDESVSGYAGSLNVFGLSPLENLWSSTFAVVIASTPEYDIVLVDEIKDGVNRKLELWRNTLESKGFKLSMMKIEYTHCEFRNTRHRDDGVVNLGEVEVPKAAPKTFIPALFGHASEDIFIQPHHSDLIFKSYAGDKNIIKFDGDHNSPRPQFYYDSVSIFFYNVLHPPPVSCSLSSKLEKYYDLGGLKIGSGMDESLLYEIVSGLRAVDTGATSSSSAPPSVSTAKSVSEFLSEIAPLATALDSMIDQDGSSNLMDGKDGECSSHLQVNTSEQNEECCSYSSSNRESWGRCSSIGGSDEESSSADCRGGTNSKHQMSLKVLATPLRRMQKKSTSEVGRKESKKSGNDDSRKSSRREKFEKLEALSQRLRLCILKGVKHRRHQSS</sequence>
<dbReference type="Pfam" id="PF00300">
    <property type="entry name" value="His_Phos_1"/>
    <property type="match status" value="1"/>
</dbReference>
<evidence type="ECO:0000313" key="3">
    <source>
        <dbReference type="EMBL" id="KAK9134110.1"/>
    </source>
</evidence>
<organism evidence="3 4">
    <name type="scientific">Stephania cephalantha</name>
    <dbReference type="NCBI Taxonomy" id="152367"/>
    <lineage>
        <taxon>Eukaryota</taxon>
        <taxon>Viridiplantae</taxon>
        <taxon>Streptophyta</taxon>
        <taxon>Embryophyta</taxon>
        <taxon>Tracheophyta</taxon>
        <taxon>Spermatophyta</taxon>
        <taxon>Magnoliopsida</taxon>
        <taxon>Ranunculales</taxon>
        <taxon>Menispermaceae</taxon>
        <taxon>Menispermoideae</taxon>
        <taxon>Cissampelideae</taxon>
        <taxon>Stephania</taxon>
    </lineage>
</organism>
<dbReference type="EMBL" id="JBBNAG010000005">
    <property type="protein sequence ID" value="KAK9134110.1"/>
    <property type="molecule type" value="Genomic_DNA"/>
</dbReference>
<dbReference type="Gene3D" id="3.40.50.1820">
    <property type="entry name" value="alpha/beta hydrolase"/>
    <property type="match status" value="1"/>
</dbReference>
<keyword evidence="4" id="KW-1185">Reference proteome</keyword>
<dbReference type="Gene3D" id="3.40.50.1240">
    <property type="entry name" value="Phosphoglycerate mutase-like"/>
    <property type="match status" value="1"/>
</dbReference>
<dbReference type="InterPro" id="IPR022742">
    <property type="entry name" value="Hydrolase_4"/>
</dbReference>